<feature type="transmembrane region" description="Helical" evidence="8">
    <location>
        <begin position="193"/>
        <end position="211"/>
    </location>
</feature>
<dbReference type="SUPFAM" id="SSF103473">
    <property type="entry name" value="MFS general substrate transporter"/>
    <property type="match status" value="1"/>
</dbReference>
<evidence type="ECO:0000313" key="11">
    <source>
        <dbReference type="Proteomes" id="UP000191024"/>
    </source>
</evidence>
<keyword evidence="5 8" id="KW-1133">Transmembrane helix</keyword>
<evidence type="ECO:0000256" key="8">
    <source>
        <dbReference type="SAM" id="Phobius"/>
    </source>
</evidence>
<dbReference type="PANTHER" id="PTHR23501">
    <property type="entry name" value="MAJOR FACILITATOR SUPERFAMILY"/>
    <property type="match status" value="1"/>
</dbReference>
<dbReference type="InterPro" id="IPR011701">
    <property type="entry name" value="MFS"/>
</dbReference>
<keyword evidence="4 8" id="KW-0812">Transmembrane</keyword>
<feature type="transmembrane region" description="Helical" evidence="8">
    <location>
        <begin position="223"/>
        <end position="246"/>
    </location>
</feature>
<dbReference type="GO" id="GO:0005774">
    <property type="term" value="C:vacuolar membrane"/>
    <property type="evidence" value="ECO:0007669"/>
    <property type="project" value="TreeGrafter"/>
</dbReference>
<comment type="subcellular location">
    <subcellularLocation>
        <location evidence="1">Endomembrane system</location>
        <topology evidence="1">Multi-pass membrane protein</topology>
    </subcellularLocation>
</comment>
<dbReference type="OrthoDB" id="2241241at2759"/>
<organism evidence="10 11">
    <name type="scientific">Lachancea mirantina</name>
    <dbReference type="NCBI Taxonomy" id="1230905"/>
    <lineage>
        <taxon>Eukaryota</taxon>
        <taxon>Fungi</taxon>
        <taxon>Dikarya</taxon>
        <taxon>Ascomycota</taxon>
        <taxon>Saccharomycotina</taxon>
        <taxon>Saccharomycetes</taxon>
        <taxon>Saccharomycetales</taxon>
        <taxon>Saccharomycetaceae</taxon>
        <taxon>Lachancea</taxon>
    </lineage>
</organism>
<dbReference type="PROSITE" id="PS50850">
    <property type="entry name" value="MFS"/>
    <property type="match status" value="1"/>
</dbReference>
<feature type="transmembrane region" description="Helical" evidence="8">
    <location>
        <begin position="161"/>
        <end position="181"/>
    </location>
</feature>
<feature type="transmembrane region" description="Helical" evidence="8">
    <location>
        <begin position="421"/>
        <end position="440"/>
    </location>
</feature>
<feature type="transmembrane region" description="Helical" evidence="8">
    <location>
        <begin position="355"/>
        <end position="377"/>
    </location>
</feature>
<feature type="domain" description="Major facilitator superfamily (MFS) profile" evidence="9">
    <location>
        <begin position="72"/>
        <end position="582"/>
    </location>
</feature>
<accession>A0A1G4K4Z3</accession>
<protein>
    <submittedName>
        <fullName evidence="10">LAMI_0F16534g1_1</fullName>
    </submittedName>
</protein>
<dbReference type="GO" id="GO:0005768">
    <property type="term" value="C:endosome"/>
    <property type="evidence" value="ECO:0007669"/>
    <property type="project" value="TreeGrafter"/>
</dbReference>
<dbReference type="FunFam" id="1.20.1250.20:FF:000197">
    <property type="entry name" value="Siderophore iron transporter 1"/>
    <property type="match status" value="1"/>
</dbReference>
<dbReference type="AlphaFoldDB" id="A0A1G4K4Z3"/>
<feature type="transmembrane region" description="Helical" evidence="8">
    <location>
        <begin position="446"/>
        <end position="466"/>
    </location>
</feature>
<name>A0A1G4K4Z3_9SACH</name>
<sequence>MADVEKRSPYLQRLHSCGKLDDRNSVLERQLTENEVNKSGSVDKLASTRKIVVRKAELMAKQYDTWYLKALFLFTAFFCSFAYGLDSIIRDIYMSYALNDYETQALVSTVNVISLVISAVGQIFFAALSDIFGRLSLFIVSIVFYVVGTVIQSQAYDVQRYAAGSIFYNIGLIGALFQVGIILSDVSSLKWRLFYNFVPAWPALVTVWISGNVIQVANPLEHWSWGIAMWAFIFPACCIPMIGCMLHMRWKVRNDPEWIELRKEKSYIQSHGFAQFLVELFWQLDVVGVLLLTASTGCILVPLTVAGGTTTQWRTGKILGPFILGFVLIPFFVIWEAKLSLVPLAPFKMLRDRGIWAPLSINFLIAFIYSMAAGYLYNLLLVASNETDLAATRIVSLYSFSAAICSPFVGIAVARFSRMKPFAIVGCSLYFVTMALFYHYRGGVDSGKGIIGAMVIWGITSCFYDYPISIIMQTVTSHELMANVTALNLAIFRIGGAVGAAVSGAIWTQILYPQLLKALGDPTIAESAYNSPLSFILEYEWGSPVREATVEAYRHVQKYEVLVGLIFVAPMFIFTFFLRDPKLTDEHGQTLDKDEYVKENDDPITEWIIKHIWGFRKRPLD</sequence>
<evidence type="ECO:0000256" key="1">
    <source>
        <dbReference type="ARBA" id="ARBA00004127"/>
    </source>
</evidence>
<feature type="transmembrane region" description="Helical" evidence="8">
    <location>
        <begin position="135"/>
        <end position="155"/>
    </location>
</feature>
<dbReference type="InterPro" id="IPR020846">
    <property type="entry name" value="MFS_dom"/>
</dbReference>
<evidence type="ECO:0000256" key="3">
    <source>
        <dbReference type="ARBA" id="ARBA00022448"/>
    </source>
</evidence>
<feature type="transmembrane region" description="Helical" evidence="8">
    <location>
        <begin position="105"/>
        <end position="128"/>
    </location>
</feature>
<evidence type="ECO:0000256" key="7">
    <source>
        <dbReference type="ARBA" id="ARBA00023136"/>
    </source>
</evidence>
<keyword evidence="7 8" id="KW-0472">Membrane</keyword>
<evidence type="ECO:0000256" key="4">
    <source>
        <dbReference type="ARBA" id="ARBA00022692"/>
    </source>
</evidence>
<comment type="similarity">
    <text evidence="2">Belongs to the major facilitator superfamily.</text>
</comment>
<dbReference type="PANTHER" id="PTHR23501:SF92">
    <property type="entry name" value="GLUTATHIONE EXCHANGER 1-RELATED"/>
    <property type="match status" value="1"/>
</dbReference>
<keyword evidence="11" id="KW-1185">Reference proteome</keyword>
<evidence type="ECO:0000259" key="9">
    <source>
        <dbReference type="PROSITE" id="PS50850"/>
    </source>
</evidence>
<proteinExistence type="inferred from homology"/>
<dbReference type="Proteomes" id="UP000191024">
    <property type="component" value="Chromosome F"/>
</dbReference>
<feature type="transmembrane region" description="Helical" evidence="8">
    <location>
        <begin position="561"/>
        <end position="578"/>
    </location>
</feature>
<feature type="transmembrane region" description="Helical" evidence="8">
    <location>
        <begin position="318"/>
        <end position="335"/>
    </location>
</feature>
<dbReference type="Pfam" id="PF07690">
    <property type="entry name" value="MFS_1"/>
    <property type="match status" value="1"/>
</dbReference>
<evidence type="ECO:0000256" key="6">
    <source>
        <dbReference type="ARBA" id="ARBA00023065"/>
    </source>
</evidence>
<dbReference type="InterPro" id="IPR036259">
    <property type="entry name" value="MFS_trans_sf"/>
</dbReference>
<feature type="transmembrane region" description="Helical" evidence="8">
    <location>
        <begin position="487"/>
        <end position="512"/>
    </location>
</feature>
<feature type="transmembrane region" description="Helical" evidence="8">
    <location>
        <begin position="397"/>
        <end position="414"/>
    </location>
</feature>
<feature type="transmembrane region" description="Helical" evidence="8">
    <location>
        <begin position="66"/>
        <end position="85"/>
    </location>
</feature>
<gene>
    <name evidence="10" type="ORF">LAMI_0F16534G</name>
</gene>
<dbReference type="Gene3D" id="1.20.1250.20">
    <property type="entry name" value="MFS general substrate transporter like domains"/>
    <property type="match status" value="2"/>
</dbReference>
<evidence type="ECO:0000313" key="10">
    <source>
        <dbReference type="EMBL" id="SCU98866.1"/>
    </source>
</evidence>
<dbReference type="GO" id="GO:0005886">
    <property type="term" value="C:plasma membrane"/>
    <property type="evidence" value="ECO:0007669"/>
    <property type="project" value="TreeGrafter"/>
</dbReference>
<keyword evidence="6" id="KW-0406">Ion transport</keyword>
<evidence type="ECO:0000256" key="2">
    <source>
        <dbReference type="ARBA" id="ARBA00008335"/>
    </source>
</evidence>
<dbReference type="GO" id="GO:0015343">
    <property type="term" value="F:siderophore-iron transmembrane transporter activity"/>
    <property type="evidence" value="ECO:0007669"/>
    <property type="project" value="TreeGrafter"/>
</dbReference>
<reference evidence="11" key="1">
    <citation type="submission" date="2016-03" db="EMBL/GenBank/DDBJ databases">
        <authorList>
            <person name="Devillers H."/>
        </authorList>
    </citation>
    <scope>NUCLEOTIDE SEQUENCE [LARGE SCALE GENOMIC DNA]</scope>
</reference>
<keyword evidence="3" id="KW-0813">Transport</keyword>
<evidence type="ECO:0000256" key="5">
    <source>
        <dbReference type="ARBA" id="ARBA00022989"/>
    </source>
</evidence>
<dbReference type="EMBL" id="LT598467">
    <property type="protein sequence ID" value="SCU98866.1"/>
    <property type="molecule type" value="Genomic_DNA"/>
</dbReference>
<feature type="transmembrane region" description="Helical" evidence="8">
    <location>
        <begin position="286"/>
        <end position="306"/>
    </location>
</feature>